<keyword evidence="2" id="KW-1185">Reference proteome</keyword>
<dbReference type="Proteomes" id="UP000245712">
    <property type="component" value="Unassembled WGS sequence"/>
</dbReference>
<name>A0ABX5KF70_9BURK</name>
<protein>
    <recommendedName>
        <fullName evidence="3">WD40 repeat protein</fullName>
    </recommendedName>
</protein>
<accession>A0ABX5KF70</accession>
<gene>
    <name evidence="1" type="ORF">C7402_11578</name>
</gene>
<comment type="caution">
    <text evidence="1">The sequence shown here is derived from an EMBL/GenBank/DDBJ whole genome shotgun (WGS) entry which is preliminary data.</text>
</comment>
<dbReference type="EMBL" id="QEOB01000015">
    <property type="protein sequence ID" value="PVX77019.1"/>
    <property type="molecule type" value="Genomic_DNA"/>
</dbReference>
<evidence type="ECO:0008006" key="3">
    <source>
        <dbReference type="Google" id="ProtNLM"/>
    </source>
</evidence>
<evidence type="ECO:0000313" key="2">
    <source>
        <dbReference type="Proteomes" id="UP000245712"/>
    </source>
</evidence>
<reference evidence="1 2" key="1">
    <citation type="submission" date="2018-05" db="EMBL/GenBank/DDBJ databases">
        <title>Genomic Encyclopedia of Type Strains, Phase IV (KMG-V): Genome sequencing to study the core and pangenomes of soil and plant-associated prokaryotes.</title>
        <authorList>
            <person name="Whitman W."/>
        </authorList>
    </citation>
    <scope>NUCLEOTIDE SEQUENCE [LARGE SCALE GENOMIC DNA]</scope>
    <source>
        <strain evidence="1 2">SCZa-39</strain>
    </source>
</reference>
<sequence>MRSDDKTPEMDAVEFDRLWSPIHDYPAWGVKQGHGSFLTLEFGQPELRIREPVVAPPDASAKTRARCARRLVTVTGYWHLRIYCCNWQITLNGTLAAHSESPDGRIAFAASRLDGQKLVAVTRDTHVGAWAFSFDPGGMLRTSPYWDDPTVEQWYLFDRGTGNVLSVRADDFASYGPGCLDPREENWIPLWTVLRQAHDSFPAAGSGHVKSSGGEQDPV</sequence>
<organism evidence="1 2">
    <name type="scientific">Paraburkholderia unamae</name>
    <dbReference type="NCBI Taxonomy" id="219649"/>
    <lineage>
        <taxon>Bacteria</taxon>
        <taxon>Pseudomonadati</taxon>
        <taxon>Pseudomonadota</taxon>
        <taxon>Betaproteobacteria</taxon>
        <taxon>Burkholderiales</taxon>
        <taxon>Burkholderiaceae</taxon>
        <taxon>Paraburkholderia</taxon>
    </lineage>
</organism>
<proteinExistence type="predicted"/>
<evidence type="ECO:0000313" key="1">
    <source>
        <dbReference type="EMBL" id="PVX77019.1"/>
    </source>
</evidence>